<organism evidence="2 3">
    <name type="scientific">Wolfiporia cocos (strain MD-104)</name>
    <name type="common">Brown rot fungus</name>
    <dbReference type="NCBI Taxonomy" id="742152"/>
    <lineage>
        <taxon>Eukaryota</taxon>
        <taxon>Fungi</taxon>
        <taxon>Dikarya</taxon>
        <taxon>Basidiomycota</taxon>
        <taxon>Agaricomycotina</taxon>
        <taxon>Agaricomycetes</taxon>
        <taxon>Polyporales</taxon>
        <taxon>Phaeolaceae</taxon>
        <taxon>Wolfiporia</taxon>
    </lineage>
</organism>
<dbReference type="AlphaFoldDB" id="A0A2H3IV68"/>
<feature type="transmembrane region" description="Helical" evidence="1">
    <location>
        <begin position="12"/>
        <end position="37"/>
    </location>
</feature>
<evidence type="ECO:0008006" key="4">
    <source>
        <dbReference type="Google" id="ProtNLM"/>
    </source>
</evidence>
<dbReference type="OrthoDB" id="3226059at2759"/>
<evidence type="ECO:0000313" key="2">
    <source>
        <dbReference type="EMBL" id="PCH33621.1"/>
    </source>
</evidence>
<keyword evidence="3" id="KW-1185">Reference proteome</keyword>
<keyword evidence="1" id="KW-0812">Transmembrane</keyword>
<dbReference type="OMA" id="NENGTWP"/>
<evidence type="ECO:0000313" key="3">
    <source>
        <dbReference type="Proteomes" id="UP000218811"/>
    </source>
</evidence>
<proteinExistence type="predicted"/>
<dbReference type="Proteomes" id="UP000218811">
    <property type="component" value="Unassembled WGS sequence"/>
</dbReference>
<keyword evidence="1" id="KW-0472">Membrane</keyword>
<accession>A0A2H3IV68</accession>
<evidence type="ECO:0000256" key="1">
    <source>
        <dbReference type="SAM" id="Phobius"/>
    </source>
</evidence>
<gene>
    <name evidence="2" type="ORF">WOLCODRAFT_112180</name>
</gene>
<feature type="transmembrane region" description="Helical" evidence="1">
    <location>
        <begin position="49"/>
        <end position="74"/>
    </location>
</feature>
<feature type="transmembrane region" description="Helical" evidence="1">
    <location>
        <begin position="81"/>
        <end position="101"/>
    </location>
</feature>
<sequence length="191" mass="21086">MRPRRCPPRANTHPYLFTLMTLTAMAELGLTSFLISAGKEIHPWASPGYYSLLILLCVEAAWTVLFAGAYVLWVVDGGVHLLANVASSVIWLLITSVLWGAGAGLIHSSRTNSHCPERTSMSRFVPERLPFRPPYELSVLSSSSSCRQTVTVEALGWTEFALCCLTLGATLLWLRTGLLKKSNVRDSRTYV</sequence>
<keyword evidence="1" id="KW-1133">Transmembrane helix</keyword>
<feature type="transmembrane region" description="Helical" evidence="1">
    <location>
        <begin position="154"/>
        <end position="174"/>
    </location>
</feature>
<name>A0A2H3IV68_WOLCO</name>
<reference evidence="2 3" key="1">
    <citation type="journal article" date="2012" name="Science">
        <title>The Paleozoic origin of enzymatic lignin decomposition reconstructed from 31 fungal genomes.</title>
        <authorList>
            <person name="Floudas D."/>
            <person name="Binder M."/>
            <person name="Riley R."/>
            <person name="Barry K."/>
            <person name="Blanchette R.A."/>
            <person name="Henrissat B."/>
            <person name="Martinez A.T."/>
            <person name="Otillar R."/>
            <person name="Spatafora J.W."/>
            <person name="Yadav J.S."/>
            <person name="Aerts A."/>
            <person name="Benoit I."/>
            <person name="Boyd A."/>
            <person name="Carlson A."/>
            <person name="Copeland A."/>
            <person name="Coutinho P.M."/>
            <person name="de Vries R.P."/>
            <person name="Ferreira P."/>
            <person name="Findley K."/>
            <person name="Foster B."/>
            <person name="Gaskell J."/>
            <person name="Glotzer D."/>
            <person name="Gorecki P."/>
            <person name="Heitman J."/>
            <person name="Hesse C."/>
            <person name="Hori C."/>
            <person name="Igarashi K."/>
            <person name="Jurgens J.A."/>
            <person name="Kallen N."/>
            <person name="Kersten P."/>
            <person name="Kohler A."/>
            <person name="Kuees U."/>
            <person name="Kumar T.K.A."/>
            <person name="Kuo A."/>
            <person name="LaButti K."/>
            <person name="Larrondo L.F."/>
            <person name="Lindquist E."/>
            <person name="Ling A."/>
            <person name="Lombard V."/>
            <person name="Lucas S."/>
            <person name="Lundell T."/>
            <person name="Martin R."/>
            <person name="McLaughlin D.J."/>
            <person name="Morgenstern I."/>
            <person name="Morin E."/>
            <person name="Murat C."/>
            <person name="Nagy L.G."/>
            <person name="Nolan M."/>
            <person name="Ohm R.A."/>
            <person name="Patyshakuliyeva A."/>
            <person name="Rokas A."/>
            <person name="Ruiz-Duenas F.J."/>
            <person name="Sabat G."/>
            <person name="Salamov A."/>
            <person name="Samejima M."/>
            <person name="Schmutz J."/>
            <person name="Slot J.C."/>
            <person name="St John F."/>
            <person name="Stenlid J."/>
            <person name="Sun H."/>
            <person name="Sun S."/>
            <person name="Syed K."/>
            <person name="Tsang A."/>
            <person name="Wiebenga A."/>
            <person name="Young D."/>
            <person name="Pisabarro A."/>
            <person name="Eastwood D.C."/>
            <person name="Martin F."/>
            <person name="Cullen D."/>
            <person name="Grigoriev I.V."/>
            <person name="Hibbett D.S."/>
        </authorList>
    </citation>
    <scope>NUCLEOTIDE SEQUENCE [LARGE SCALE GENOMIC DNA]</scope>
    <source>
        <strain evidence="2 3">MD-104</strain>
    </source>
</reference>
<dbReference type="STRING" id="742152.A0A2H3IV68"/>
<dbReference type="EMBL" id="KB467831">
    <property type="protein sequence ID" value="PCH33621.1"/>
    <property type="molecule type" value="Genomic_DNA"/>
</dbReference>
<protein>
    <recommendedName>
        <fullName evidence="4">MARVEL domain-containing protein</fullName>
    </recommendedName>
</protein>